<organism evidence="2 3">
    <name type="scientific">Salvelinus namaycush</name>
    <name type="common">Lake trout</name>
    <name type="synonym">Salmo namaycush</name>
    <dbReference type="NCBI Taxonomy" id="8040"/>
    <lineage>
        <taxon>Eukaryota</taxon>
        <taxon>Metazoa</taxon>
        <taxon>Chordata</taxon>
        <taxon>Craniata</taxon>
        <taxon>Vertebrata</taxon>
        <taxon>Euteleostomi</taxon>
        <taxon>Actinopterygii</taxon>
        <taxon>Neopterygii</taxon>
        <taxon>Teleostei</taxon>
        <taxon>Protacanthopterygii</taxon>
        <taxon>Salmoniformes</taxon>
        <taxon>Salmonidae</taxon>
        <taxon>Salmoninae</taxon>
        <taxon>Salvelinus</taxon>
    </lineage>
</organism>
<reference evidence="3" key="1">
    <citation type="submission" date="2025-08" db="UniProtKB">
        <authorList>
            <consortium name="RefSeq"/>
        </authorList>
    </citation>
    <scope>IDENTIFICATION</scope>
    <source>
        <tissue evidence="3">White muscle</tissue>
    </source>
</reference>
<gene>
    <name evidence="3" type="primary">LOC120029403</name>
</gene>
<dbReference type="Proteomes" id="UP000808372">
    <property type="component" value="Chromosome 35"/>
</dbReference>
<proteinExistence type="predicted"/>
<keyword evidence="2" id="KW-1185">Reference proteome</keyword>
<evidence type="ECO:0000313" key="3">
    <source>
        <dbReference type="RefSeq" id="XP_038830552.1"/>
    </source>
</evidence>
<accession>A0A8U0PT14</accession>
<dbReference type="AlphaFoldDB" id="A0A8U0PT14"/>
<dbReference type="GeneID" id="120029403"/>
<dbReference type="RefSeq" id="XP_038830552.1">
    <property type="nucleotide sequence ID" value="XM_038974624.1"/>
</dbReference>
<name>A0A8U0PT14_SALNM</name>
<evidence type="ECO:0000256" key="1">
    <source>
        <dbReference type="SAM" id="MobiDB-lite"/>
    </source>
</evidence>
<evidence type="ECO:0000313" key="2">
    <source>
        <dbReference type="Proteomes" id="UP000808372"/>
    </source>
</evidence>
<protein>
    <submittedName>
        <fullName evidence="3">Proline-, glutamic acid- and leucine-rich protein 1-like</fullName>
    </submittedName>
</protein>
<feature type="region of interest" description="Disordered" evidence="1">
    <location>
        <begin position="199"/>
        <end position="230"/>
    </location>
</feature>
<feature type="region of interest" description="Disordered" evidence="1">
    <location>
        <begin position="34"/>
        <end position="98"/>
    </location>
</feature>
<sequence length="230" mass="24787">MTYPVQIPAGVTAQTASGQLYKVNFTVMVSQAPAGHSPLPSAPEGGPVVERKDPRSDSQQSAVLVPSTVLKTMTPPKTEPFSPRPVAPPTAVPQTPEQKTLIRPVHVMPPVQPPDEKPVLPKPVVQPPVQENHLLQQPQVPLAQLEMTLLKDYNFNDALADIIHLNSSSDLEEEMEGGAMEENEFLGMITAEVLQALQEAEGSSDDGNSSSSGDGVWMDEIPVEEVRNGY</sequence>
<feature type="compositionally biased region" description="Pro residues" evidence="1">
    <location>
        <begin position="82"/>
        <end position="91"/>
    </location>
</feature>
<dbReference type="KEGG" id="snh:120029403"/>
<feature type="compositionally biased region" description="Low complexity" evidence="1">
    <location>
        <begin position="205"/>
        <end position="215"/>
    </location>
</feature>